<dbReference type="OrthoDB" id="8244332at2"/>
<protein>
    <recommendedName>
        <fullName evidence="1">DUF6894 domain-containing protein</fullName>
    </recommendedName>
</protein>
<feature type="domain" description="DUF6894" evidence="1">
    <location>
        <begin position="5"/>
        <end position="69"/>
    </location>
</feature>
<evidence type="ECO:0000313" key="2">
    <source>
        <dbReference type="EMBL" id="MBP1297965.1"/>
    </source>
</evidence>
<reference evidence="2" key="1">
    <citation type="submission" date="2021-02" db="EMBL/GenBank/DDBJ databases">
        <title>Genomic Encyclopedia of Type Strains, Phase IV (KMG-V): Genome sequencing to study the core and pangenomes of soil and plant-associated prokaryotes.</title>
        <authorList>
            <person name="Whitman W."/>
        </authorList>
    </citation>
    <scope>NUCLEOTIDE SEQUENCE</scope>
    <source>
        <strain evidence="2">USDA 406</strain>
    </source>
</reference>
<sequence length="76" mass="8625">MSAVFFHCSDDKHVILDRTGAAMDLAEARLYAEQLARSYVMTPSVEDWRNWAVHVTDDIGTEIFELPFTAILGELH</sequence>
<dbReference type="Pfam" id="PF21834">
    <property type="entry name" value="DUF6894"/>
    <property type="match status" value="1"/>
</dbReference>
<evidence type="ECO:0000313" key="5">
    <source>
        <dbReference type="Proteomes" id="UP001565471"/>
    </source>
</evidence>
<proteinExistence type="predicted"/>
<reference evidence="3 5" key="2">
    <citation type="submission" date="2024-07" db="EMBL/GenBank/DDBJ databases">
        <title>Genomic Encyclopedia of Type Strains, Phase V (KMG-V): Genome sequencing to study the core and pangenomes of soil and plant-associated prokaryotes.</title>
        <authorList>
            <person name="Whitman W."/>
        </authorList>
    </citation>
    <scope>NUCLEOTIDE SEQUENCE [LARGE SCALE GENOMIC DNA]</scope>
    <source>
        <strain evidence="3 5">USDA 415</strain>
    </source>
</reference>
<dbReference type="Proteomes" id="UP001565471">
    <property type="component" value="Unassembled WGS sequence"/>
</dbReference>
<dbReference type="Proteomes" id="UP000673383">
    <property type="component" value="Unassembled WGS sequence"/>
</dbReference>
<dbReference type="EMBL" id="JBGBZA010000002">
    <property type="protein sequence ID" value="MEY9316531.1"/>
    <property type="molecule type" value="Genomic_DNA"/>
</dbReference>
<dbReference type="eggNOG" id="ENOG5033CZG">
    <property type="taxonomic scope" value="Bacteria"/>
</dbReference>
<dbReference type="GeneID" id="92955127"/>
<evidence type="ECO:0000259" key="1">
    <source>
        <dbReference type="Pfam" id="PF21834"/>
    </source>
</evidence>
<evidence type="ECO:0000313" key="4">
    <source>
        <dbReference type="Proteomes" id="UP000673383"/>
    </source>
</evidence>
<evidence type="ECO:0000313" key="3">
    <source>
        <dbReference type="EMBL" id="MEY9316531.1"/>
    </source>
</evidence>
<dbReference type="InterPro" id="IPR054189">
    <property type="entry name" value="DUF6894"/>
</dbReference>
<comment type="caution">
    <text evidence="2">The sequence shown here is derived from an EMBL/GenBank/DDBJ whole genome shotgun (WGS) entry which is preliminary data.</text>
</comment>
<accession>A0A1E3EP22</accession>
<name>A0A1E3EP22_BRAEL</name>
<keyword evidence="5" id="KW-1185">Reference proteome</keyword>
<gene>
    <name evidence="3" type="ORF">ABIF29_003330</name>
    <name evidence="2" type="ORF">JOH49_007718</name>
</gene>
<dbReference type="RefSeq" id="WP_016840757.1">
    <property type="nucleotide sequence ID" value="NZ_BJNL01000046.1"/>
</dbReference>
<dbReference type="EMBL" id="JAFICZ010000001">
    <property type="protein sequence ID" value="MBP1297965.1"/>
    <property type="molecule type" value="Genomic_DNA"/>
</dbReference>
<dbReference type="AlphaFoldDB" id="A0A1E3EP22"/>
<organism evidence="2 4">
    <name type="scientific">Bradyrhizobium elkanii</name>
    <dbReference type="NCBI Taxonomy" id="29448"/>
    <lineage>
        <taxon>Bacteria</taxon>
        <taxon>Pseudomonadati</taxon>
        <taxon>Pseudomonadota</taxon>
        <taxon>Alphaproteobacteria</taxon>
        <taxon>Hyphomicrobiales</taxon>
        <taxon>Nitrobacteraceae</taxon>
        <taxon>Bradyrhizobium</taxon>
    </lineage>
</organism>
<dbReference type="STRING" id="29448.QU41_24575"/>